<name>A0A3M9Y0E5_9PEZI</name>
<evidence type="ECO:0000313" key="15">
    <source>
        <dbReference type="Proteomes" id="UP000267145"/>
    </source>
</evidence>
<evidence type="ECO:0000256" key="6">
    <source>
        <dbReference type="ARBA" id="ARBA00022763"/>
    </source>
</evidence>
<reference evidence="14 15" key="1">
    <citation type="submission" date="2018-10" db="EMBL/GenBank/DDBJ databases">
        <title>Genome sequence of Verticillium nonalfalfae VnAa140.</title>
        <authorList>
            <person name="Stajich J.E."/>
            <person name="Kasson M.T."/>
        </authorList>
    </citation>
    <scope>NUCLEOTIDE SEQUENCE [LARGE SCALE GENOMIC DNA]</scope>
    <source>
        <strain evidence="14 15">VnAa140</strain>
    </source>
</reference>
<evidence type="ECO:0000259" key="10">
    <source>
        <dbReference type="Pfam" id="PF11919"/>
    </source>
</evidence>
<evidence type="ECO:0000256" key="3">
    <source>
        <dbReference type="ARBA" id="ARBA00005739"/>
    </source>
</evidence>
<evidence type="ECO:0000256" key="5">
    <source>
        <dbReference type="ARBA" id="ARBA00022737"/>
    </source>
</evidence>
<dbReference type="Pfam" id="PF11919">
    <property type="entry name" value="PSME4_C"/>
    <property type="match status" value="1"/>
</dbReference>
<feature type="region of interest" description="Disordered" evidence="9">
    <location>
        <begin position="1846"/>
        <end position="1865"/>
    </location>
</feature>
<dbReference type="InterPro" id="IPR055455">
    <property type="entry name" value="HEAT_PSME4"/>
</dbReference>
<dbReference type="Pfam" id="PF16547">
    <property type="entry name" value="BLM10_N"/>
    <property type="match status" value="1"/>
</dbReference>
<dbReference type="GO" id="GO:0016504">
    <property type="term" value="F:peptidase activator activity"/>
    <property type="evidence" value="ECO:0007669"/>
    <property type="project" value="InterPro"/>
</dbReference>
<feature type="domain" description="Proteasome activator Blm10 middle HEAT repeats region" evidence="11">
    <location>
        <begin position="386"/>
        <end position="913"/>
    </location>
</feature>
<comment type="subcellular location">
    <subcellularLocation>
        <location evidence="2">Cytoplasm</location>
    </subcellularLocation>
    <subcellularLocation>
        <location evidence="1">Nucleus</location>
    </subcellularLocation>
</comment>
<feature type="compositionally biased region" description="Acidic residues" evidence="9">
    <location>
        <begin position="934"/>
        <end position="956"/>
    </location>
</feature>
<feature type="domain" description="Proteasome activator complex subunit 4 C-terminal" evidence="10">
    <location>
        <begin position="1868"/>
        <end position="1956"/>
    </location>
</feature>
<dbReference type="GO" id="GO:0006281">
    <property type="term" value="P:DNA repair"/>
    <property type="evidence" value="ECO:0007669"/>
    <property type="project" value="UniProtKB-KW"/>
</dbReference>
<dbReference type="InterPro" id="IPR016024">
    <property type="entry name" value="ARM-type_fold"/>
</dbReference>
<evidence type="ECO:0000256" key="4">
    <source>
        <dbReference type="ARBA" id="ARBA00022490"/>
    </source>
</evidence>
<keyword evidence="6" id="KW-0227">DNA damage</keyword>
<evidence type="ECO:0000259" key="12">
    <source>
        <dbReference type="Pfam" id="PF16547"/>
    </source>
</evidence>
<evidence type="ECO:0000256" key="9">
    <source>
        <dbReference type="SAM" id="MobiDB-lite"/>
    </source>
</evidence>
<dbReference type="PANTHER" id="PTHR32170:SF3">
    <property type="entry name" value="PROTEASOME ACTIVATOR COMPLEX SUBUNIT 4"/>
    <property type="match status" value="1"/>
</dbReference>
<dbReference type="InterPro" id="IPR032372">
    <property type="entry name" value="Blm10_N"/>
</dbReference>
<dbReference type="InterPro" id="IPR021843">
    <property type="entry name" value="PSME4_C"/>
</dbReference>
<dbReference type="GO" id="GO:0070628">
    <property type="term" value="F:proteasome binding"/>
    <property type="evidence" value="ECO:0007669"/>
    <property type="project" value="InterPro"/>
</dbReference>
<keyword evidence="5" id="KW-0677">Repeat</keyword>
<evidence type="ECO:0000259" key="13">
    <source>
        <dbReference type="Pfam" id="PF23096"/>
    </source>
</evidence>
<evidence type="ECO:0000259" key="11">
    <source>
        <dbReference type="Pfam" id="PF16507"/>
    </source>
</evidence>
<dbReference type="GO" id="GO:0005634">
    <property type="term" value="C:nucleus"/>
    <property type="evidence" value="ECO:0007669"/>
    <property type="project" value="UniProtKB-SubCell"/>
</dbReference>
<dbReference type="InterPro" id="IPR035309">
    <property type="entry name" value="PSME4"/>
</dbReference>
<gene>
    <name evidence="14" type="ORF">D7B24_001987</name>
</gene>
<evidence type="ECO:0000256" key="7">
    <source>
        <dbReference type="ARBA" id="ARBA00023204"/>
    </source>
</evidence>
<keyword evidence="4" id="KW-0963">Cytoplasm</keyword>
<keyword evidence="7" id="KW-0234">DNA repair</keyword>
<dbReference type="GO" id="GO:0010499">
    <property type="term" value="P:proteasomal ubiquitin-independent protein catabolic process"/>
    <property type="evidence" value="ECO:0007669"/>
    <property type="project" value="TreeGrafter"/>
</dbReference>
<keyword evidence="15" id="KW-1185">Reference proteome</keyword>
<evidence type="ECO:0000256" key="8">
    <source>
        <dbReference type="ARBA" id="ARBA00023242"/>
    </source>
</evidence>
<keyword evidence="8" id="KW-0539">Nucleus</keyword>
<comment type="caution">
    <text evidence="14">The sequence shown here is derived from an EMBL/GenBank/DDBJ whole genome shotgun (WGS) entry which is preliminary data.</text>
</comment>
<sequence>MDEAPGPLPTNAAMTLSAASHAHHLTSHFSSIETISRTNSPGPPYAKADEDDTKRYRPRTFSYFDHLPFPVEEEGERDVALAGILKELYIAIKAEDFSPGALHWTRELQGWLNLKFEMTRELRATLAKLYYHLCLAPGLDPTAADRFLKMVVILTRKFHYLKPVDDLILDWRPLWREVKALVLPSEVPAHQSSRRKSHKQLWKLCLHAQTYFDPKDRREMLEEFLPFFSTSDLSDAYIVMGMVNALLPTTAAPESEPCALPQDFMPTVFHLWSLVARSKTFDVHLIDLSSRLARDMLQTKHVPFGAHGIFTREQSDVLFTAVLRLTDIPVGQANSPYTSLDYQAGLGMYLEKDKKKYPTAYLIARFLIYSLSPKCLEEESSIISSLEGLLEAVDTFYHPSNAGSWTTFLGQFTLYLTDIFVSRWNREQSEELDIPADRKISPALKRRFVLALREVTFMGLFSKSSRVAHYYYAALQGLSYLEPGLMLPGALQRFYPSLQGLVEVHRTTSSLNSLQMIANTMSKQKGFRCHITALLALSLPGIDANDLGKTQHTLNFIQSVAYSIPMVPLVKKGSEIHDTRLAEEWVQGEMERMEREGQHIEIDYATELSDEVEAAILRSSTLGMGEFVLALLGKVFTLLENLPDASHLRGTTPEDNVINALPAALSPLFASLSPELFDLALEKLSSFVSTHVVHQARDAMAWILNALCKVNPEKTLKVFIPMLIANIRNEIDYNHAASDRSSGTDYLPRDRALVWHVSMLGMVVVHVGGEVVKYKQELYSIAQYMQEKCRGLPTIHISNYIHHLLLNLTHTYPLDNALYEPSVLKRGLDVDDWGKTTKPADLSIQWHRPSPQEIEFAVELFDAQTKGAAEKLDLLMSDNSPVPRKGKNKEWSDEVSRLLSQIRLVISGMATLFDPKRASGGLNGAVGSSTGADIEGDVPMEDDSDDPLAEAAEDEETRPQYRYQAGYLLSSDDPAYRKIHDLREDLGRLLSRTHHFLNTSVEDDVPCFTALYAAYRTWITDVGIERSAHPLERHLRLYKSDIAAFKISGLRKIYPRPLLIKRADAYQLLRVKHNASARQKSELDKRLLLDLAESCTSLYADVRRVAQSSLESSLKALIGGRPMVIPIIMEKLRTSIEAVDHDRIKGALYTLFFTSLLKTLVKDWRFAPDALRLYMKAGNIDKPSIQNLVAGAVYQMFDFGKPFERMIIVNSELVDQIKPPSDCATAIDSRHNFIVSRRARVEKKKAALGLELTEWSKGAHWKIAGRCVIFAINLSLRFNTLAPAELIDLIAKGANDTHPGLRMHYISALTTLFEAIDMRAAYDHKYENYLLEKEKDRNKVIVPVPQGDAEFTERFLSSFSKPETPEYMVNTDHPGWLVWGKQFVAYRAKPMPFTAYDEVETAVRQQIGAIVNKEWMRTCFEYLKQEPRDTSADRFRMTNVFMLMHVFDLMHYGGTTVTLADVEELTKETYGDGSDKHQHRATAEILGALLTGSSDDPPDFRQKVWAFAAPMLLKIIGEDLTPENLMYWLTCLHLIMGSKDPRRSQEIIEHLVSFRLDMTSNAAFKEASKIQLLESAVSDLGWHFRHEKPILENFLAHLDHPYKTVREAMGRVIASIYRTRYHESYETVEKLLAANKEASSIGIRPYQPTEDFTATILEVFERIEKWRHERTPGQNTPSSYTAGSKTVLTWLDSALSQQDCTQLVQFFPQPFMEQLLHMMDVKEDPELMKLAYHVYRHLPNIPFRAGEDDSFIDALIRIGRTSPSWHQRLRALVNMQVIYFRRLFLTNKDQRGRLFDAVSDMLADQQLEVRTCASNTLAGLVRCSPERIRGPTIKLLKSRFESQLRTNPMPKKKLPGTETPIDSHKQVTRRHAAVLGLGALVEAFPYATPPPTWMPEVLATLANGAASDPGVVGKATKSILSDFKKTRQDSWSVDKKYFTEEQLDALEGVLWKSYFA</sequence>
<evidence type="ECO:0000256" key="2">
    <source>
        <dbReference type="ARBA" id="ARBA00004496"/>
    </source>
</evidence>
<organism evidence="14 15">
    <name type="scientific">Verticillium nonalfalfae</name>
    <dbReference type="NCBI Taxonomy" id="1051616"/>
    <lineage>
        <taxon>Eukaryota</taxon>
        <taxon>Fungi</taxon>
        <taxon>Dikarya</taxon>
        <taxon>Ascomycota</taxon>
        <taxon>Pezizomycotina</taxon>
        <taxon>Sordariomycetes</taxon>
        <taxon>Hypocreomycetidae</taxon>
        <taxon>Glomerellales</taxon>
        <taxon>Plectosphaerellaceae</taxon>
        <taxon>Verticillium</taxon>
    </lineage>
</organism>
<dbReference type="SUPFAM" id="SSF48371">
    <property type="entry name" value="ARM repeat"/>
    <property type="match status" value="1"/>
</dbReference>
<feature type="domain" description="Proteasome activator Blm10 N-terminal" evidence="12">
    <location>
        <begin position="33"/>
        <end position="100"/>
    </location>
</feature>
<dbReference type="RefSeq" id="XP_028491534.1">
    <property type="nucleotide sequence ID" value="XM_028636204.1"/>
</dbReference>
<evidence type="ECO:0008006" key="16">
    <source>
        <dbReference type="Google" id="ProtNLM"/>
    </source>
</evidence>
<feature type="region of interest" description="Disordered" evidence="9">
    <location>
        <begin position="31"/>
        <end position="51"/>
    </location>
</feature>
<dbReference type="STRING" id="1051616.A0A3M9Y0E5"/>
<accession>A0A3M9Y0E5</accession>
<evidence type="ECO:0000313" key="14">
    <source>
        <dbReference type="EMBL" id="RNJ53376.1"/>
    </source>
</evidence>
<dbReference type="Proteomes" id="UP000267145">
    <property type="component" value="Unassembled WGS sequence"/>
</dbReference>
<dbReference type="Pfam" id="PF16507">
    <property type="entry name" value="HEAT_PSME4_mid"/>
    <property type="match status" value="1"/>
</dbReference>
<dbReference type="Pfam" id="PF23096">
    <property type="entry name" value="HEAT_PSME4"/>
    <property type="match status" value="1"/>
</dbReference>
<protein>
    <recommendedName>
        <fullName evidence="16">Proteasome activator subunit 4</fullName>
    </recommendedName>
</protein>
<feature type="region of interest" description="Disordered" evidence="9">
    <location>
        <begin position="920"/>
        <end position="957"/>
    </location>
</feature>
<evidence type="ECO:0000256" key="1">
    <source>
        <dbReference type="ARBA" id="ARBA00004123"/>
    </source>
</evidence>
<dbReference type="InterPro" id="IPR032430">
    <property type="entry name" value="Blm10_mid"/>
</dbReference>
<proteinExistence type="inferred from homology"/>
<dbReference type="PANTHER" id="PTHR32170">
    <property type="entry name" value="PROTEASOME ACTIVATOR COMPLEX SUBUNIT 4"/>
    <property type="match status" value="1"/>
</dbReference>
<dbReference type="EMBL" id="RBVV01000144">
    <property type="protein sequence ID" value="RNJ53376.1"/>
    <property type="molecule type" value="Genomic_DNA"/>
</dbReference>
<dbReference type="GO" id="GO:0005829">
    <property type="term" value="C:cytosol"/>
    <property type="evidence" value="ECO:0007669"/>
    <property type="project" value="TreeGrafter"/>
</dbReference>
<feature type="domain" description="Proteasome activator complex subunit 4-like HEAT repeat-like" evidence="13">
    <location>
        <begin position="1372"/>
        <end position="1574"/>
    </location>
</feature>
<dbReference type="GeneID" id="39605676"/>
<comment type="similarity">
    <text evidence="3">Belongs to the BLM10 family.</text>
</comment>